<dbReference type="OrthoDB" id="9809303at2"/>
<keyword evidence="4" id="KW-0677">Repeat</keyword>
<evidence type="ECO:0000256" key="2">
    <source>
        <dbReference type="ARBA" id="ARBA00022448"/>
    </source>
</evidence>
<dbReference type="PANTHER" id="PTHR43652">
    <property type="entry name" value="BASIC AMINO ACID ANTIPORTER YFCC-RELATED"/>
    <property type="match status" value="1"/>
</dbReference>
<dbReference type="EMBL" id="BAFK01000011">
    <property type="protein sequence ID" value="GAB59228.1"/>
    <property type="molecule type" value="Genomic_DNA"/>
</dbReference>
<feature type="transmembrane region" description="Helical" evidence="7">
    <location>
        <begin position="30"/>
        <end position="49"/>
    </location>
</feature>
<feature type="transmembrane region" description="Helical" evidence="7">
    <location>
        <begin position="571"/>
        <end position="591"/>
    </location>
</feature>
<evidence type="ECO:0000256" key="4">
    <source>
        <dbReference type="ARBA" id="ARBA00022737"/>
    </source>
</evidence>
<dbReference type="InterPro" id="IPR006037">
    <property type="entry name" value="RCK_C"/>
</dbReference>
<dbReference type="InterPro" id="IPR051679">
    <property type="entry name" value="DASS-Related_Transporters"/>
</dbReference>
<name>I1DYV0_9GAMM</name>
<feature type="domain" description="RCK C-terminal" evidence="8">
    <location>
        <begin position="299"/>
        <end position="386"/>
    </location>
</feature>
<proteinExistence type="predicted"/>
<reference evidence="9 10" key="1">
    <citation type="journal article" date="2012" name="J. Bacteriol.">
        <title>Genome Sequence of the Protease-Producing Bacterium Rheinheimera nanhaiensis E407-8T, Isolated from Deep-Sea Sediment of the South China Sea.</title>
        <authorList>
            <person name="Zhang X.-Y."/>
            <person name="Zhang Y.-J."/>
            <person name="Qin Q.-L."/>
            <person name="Xie B.-B."/>
            <person name="Chen X.-L."/>
            <person name="Zhou B.-C."/>
            <person name="Zhang Y.-Z."/>
        </authorList>
    </citation>
    <scope>NUCLEOTIDE SEQUENCE [LARGE SCALE GENOMIC DNA]</scope>
    <source>
        <strain evidence="9 10">E407-8</strain>
    </source>
</reference>
<evidence type="ECO:0000256" key="3">
    <source>
        <dbReference type="ARBA" id="ARBA00022692"/>
    </source>
</evidence>
<dbReference type="GO" id="GO:0006813">
    <property type="term" value="P:potassium ion transport"/>
    <property type="evidence" value="ECO:0007669"/>
    <property type="project" value="InterPro"/>
</dbReference>
<feature type="transmembrane region" description="Helical" evidence="7">
    <location>
        <begin position="452"/>
        <end position="476"/>
    </location>
</feature>
<dbReference type="PROSITE" id="PS51202">
    <property type="entry name" value="RCK_C"/>
    <property type="match status" value="2"/>
</dbReference>
<evidence type="ECO:0000256" key="1">
    <source>
        <dbReference type="ARBA" id="ARBA00004141"/>
    </source>
</evidence>
<dbReference type="InterPro" id="IPR031312">
    <property type="entry name" value="Na/sul_symport_CS"/>
</dbReference>
<protein>
    <submittedName>
        <fullName evidence="9">Sodium/sulfate symporter family protein</fullName>
    </submittedName>
</protein>
<dbReference type="Gene3D" id="3.30.70.1450">
    <property type="entry name" value="Regulator of K+ conductance, C-terminal domain"/>
    <property type="match status" value="2"/>
</dbReference>
<evidence type="ECO:0000313" key="10">
    <source>
        <dbReference type="Proteomes" id="UP000004374"/>
    </source>
</evidence>
<dbReference type="RefSeq" id="WP_008221643.1">
    <property type="nucleotide sequence ID" value="NZ_BAFK01000011.1"/>
</dbReference>
<evidence type="ECO:0000313" key="9">
    <source>
        <dbReference type="EMBL" id="GAB59228.1"/>
    </source>
</evidence>
<evidence type="ECO:0000259" key="8">
    <source>
        <dbReference type="PROSITE" id="PS51202"/>
    </source>
</evidence>
<feature type="transmembrane region" description="Helical" evidence="7">
    <location>
        <begin position="401"/>
        <end position="432"/>
    </location>
</feature>
<feature type="transmembrane region" description="Helical" evidence="7">
    <location>
        <begin position="96"/>
        <end position="122"/>
    </location>
</feature>
<keyword evidence="6 7" id="KW-0472">Membrane</keyword>
<feature type="transmembrane region" description="Helical" evidence="7">
    <location>
        <begin position="532"/>
        <end position="550"/>
    </location>
</feature>
<dbReference type="InterPro" id="IPR004680">
    <property type="entry name" value="Cit_transptr-like_dom"/>
</dbReference>
<evidence type="ECO:0000256" key="5">
    <source>
        <dbReference type="ARBA" id="ARBA00022989"/>
    </source>
</evidence>
<dbReference type="GO" id="GO:0005886">
    <property type="term" value="C:plasma membrane"/>
    <property type="evidence" value="ECO:0007669"/>
    <property type="project" value="TreeGrafter"/>
</dbReference>
<keyword evidence="3 7" id="KW-0812">Transmembrane</keyword>
<comment type="subcellular location">
    <subcellularLocation>
        <location evidence="1">Membrane</location>
        <topology evidence="1">Multi-pass membrane protein</topology>
    </subcellularLocation>
</comment>
<organism evidence="9 10">
    <name type="scientific">Rheinheimera nanhaiensis E407-8</name>
    <dbReference type="NCBI Taxonomy" id="562729"/>
    <lineage>
        <taxon>Bacteria</taxon>
        <taxon>Pseudomonadati</taxon>
        <taxon>Pseudomonadota</taxon>
        <taxon>Gammaproteobacteria</taxon>
        <taxon>Chromatiales</taxon>
        <taxon>Chromatiaceae</taxon>
        <taxon>Rheinheimera</taxon>
    </lineage>
</organism>
<feature type="transmembrane region" description="Helical" evidence="7">
    <location>
        <begin position="56"/>
        <end position="76"/>
    </location>
</feature>
<dbReference type="GO" id="GO:0008324">
    <property type="term" value="F:monoatomic cation transmembrane transporter activity"/>
    <property type="evidence" value="ECO:0007669"/>
    <property type="project" value="InterPro"/>
</dbReference>
<dbReference type="Proteomes" id="UP000004374">
    <property type="component" value="Unassembled WGS sequence"/>
</dbReference>
<feature type="transmembrane region" description="Helical" evidence="7">
    <location>
        <begin position="172"/>
        <end position="195"/>
    </location>
</feature>
<dbReference type="SUPFAM" id="SSF116726">
    <property type="entry name" value="TrkA C-terminal domain-like"/>
    <property type="match status" value="2"/>
</dbReference>
<comment type="caution">
    <text evidence="9">The sequence shown here is derived from an EMBL/GenBank/DDBJ whole genome shotgun (WGS) entry which is preliminary data.</text>
</comment>
<dbReference type="PROSITE" id="PS01271">
    <property type="entry name" value="NA_SULFATE"/>
    <property type="match status" value="1"/>
</dbReference>
<keyword evidence="5 7" id="KW-1133">Transmembrane helix</keyword>
<dbReference type="Pfam" id="PF02080">
    <property type="entry name" value="TrkA_C"/>
    <property type="match status" value="1"/>
</dbReference>
<evidence type="ECO:0000256" key="7">
    <source>
        <dbReference type="SAM" id="Phobius"/>
    </source>
</evidence>
<dbReference type="PANTHER" id="PTHR43652:SF2">
    <property type="entry name" value="BASIC AMINO ACID ANTIPORTER YFCC-RELATED"/>
    <property type="match status" value="1"/>
</dbReference>
<feature type="domain" description="RCK C-terminal" evidence="8">
    <location>
        <begin position="207"/>
        <end position="293"/>
    </location>
</feature>
<keyword evidence="10" id="KW-1185">Reference proteome</keyword>
<sequence length="594" mass="62849">MTTDQIIVFSILAVTLALFIYNRWRYDVVAVMALLALALFDLVPAEQLFLGFGHPAVITVAAVLLVSRGLINAGVVDSIARQLLKAGDNLLLQLTLLTVMVALASAFMNNVGALALLMPVAVWMARQHQRSPSILLMPLAFGSLLGGTLTLIGTPTNIIVASYRKTNDTPAFGMFDFLPVGLAITLAGLVFIVLLGWRLTPSRQKVASTGSLFEVSDYVTEVSVSADSNYCGKTLHALLSSLQDDADIAVLALIRADRRHNSPSTYFVLRENDTLLLEADPDSLQLLLQTSGFNLSANKDTEDSTPVQQQAELMEVVVTPASSLIGRSAATLALRERHGVNLLAVARQGKQVRQRLSKIQFVAGDILLVQQNDEDSATPLAELGCLPLAARGLKIGKTPQVLLASCIFIVGLALIALSVLPAATALLLTALVMLLSGILKTNELYSSIDMPVIVLLAAMLPLGMALESSGGSALIANTLLDMARQLPALAVVALLMAATMLLSNIINNAATAVLTAPIAIKLAEGLELSADPFLMAVAVGASCAFLTPIGHQSNALVMAPGGYKFGDYWRMGLPLSILVLLVAVPVIALVWPLA</sequence>
<evidence type="ECO:0000256" key="6">
    <source>
        <dbReference type="ARBA" id="ARBA00023136"/>
    </source>
</evidence>
<dbReference type="STRING" id="562729.RNAN_2220"/>
<dbReference type="PRINTS" id="PR00173">
    <property type="entry name" value="EDTRNSPORT"/>
</dbReference>
<gene>
    <name evidence="9" type="ORF">RNAN_2220</name>
</gene>
<keyword evidence="2" id="KW-0813">Transport</keyword>
<dbReference type="Pfam" id="PF03600">
    <property type="entry name" value="CitMHS"/>
    <property type="match status" value="1"/>
</dbReference>
<accession>I1DYV0</accession>
<feature type="transmembrane region" description="Helical" evidence="7">
    <location>
        <begin position="488"/>
        <end position="520"/>
    </location>
</feature>
<dbReference type="AlphaFoldDB" id="I1DYV0"/>
<feature type="transmembrane region" description="Helical" evidence="7">
    <location>
        <begin position="134"/>
        <end position="152"/>
    </location>
</feature>
<feature type="transmembrane region" description="Helical" evidence="7">
    <location>
        <begin position="7"/>
        <end position="24"/>
    </location>
</feature>
<dbReference type="InterPro" id="IPR036721">
    <property type="entry name" value="RCK_C_sf"/>
</dbReference>